<dbReference type="EMBL" id="DRXG01000087">
    <property type="protein sequence ID" value="HHN52462.1"/>
    <property type="molecule type" value="Genomic_DNA"/>
</dbReference>
<dbReference type="EMBL" id="DTAD01000068">
    <property type="protein sequence ID" value="HGN90707.1"/>
    <property type="molecule type" value="Genomic_DNA"/>
</dbReference>
<reference evidence="2" key="1">
    <citation type="journal article" date="2020" name="mSystems">
        <title>Genome- and Community-Level Interaction Insights into Carbon Utilization and Element Cycling Functions of Hydrothermarchaeota in Hydrothermal Sediment.</title>
        <authorList>
            <person name="Zhou Z."/>
            <person name="Liu Y."/>
            <person name="Xu W."/>
            <person name="Pan J."/>
            <person name="Luo Z.H."/>
            <person name="Li M."/>
        </authorList>
    </citation>
    <scope>NUCLEOTIDE SEQUENCE [LARGE SCALE GENOMIC DNA]</scope>
    <source>
        <strain evidence="3">SpSt-1073</strain>
        <strain evidence="2">SpSt-613</strain>
        <strain evidence="1">SpSt-669</strain>
    </source>
</reference>
<accession>A0A7C4I3Y3</accession>
<evidence type="ECO:0000313" key="3">
    <source>
        <dbReference type="EMBL" id="HHN52462.1"/>
    </source>
</evidence>
<dbReference type="AlphaFoldDB" id="A0A7C4I3Y3"/>
<evidence type="ECO:0000313" key="1">
    <source>
        <dbReference type="EMBL" id="HGL41104.1"/>
    </source>
</evidence>
<evidence type="ECO:0000313" key="2">
    <source>
        <dbReference type="EMBL" id="HGN90707.1"/>
    </source>
</evidence>
<proteinExistence type="predicted"/>
<comment type="caution">
    <text evidence="2">The sequence shown here is derived from an EMBL/GenBank/DDBJ whole genome shotgun (WGS) entry which is preliminary data.</text>
</comment>
<organism evidence="2">
    <name type="scientific">Caldiarchaeum subterraneum</name>
    <dbReference type="NCBI Taxonomy" id="311458"/>
    <lineage>
        <taxon>Archaea</taxon>
        <taxon>Nitrososphaerota</taxon>
        <taxon>Candidatus Caldarchaeales</taxon>
        <taxon>Candidatus Caldarchaeaceae</taxon>
        <taxon>Candidatus Caldarchaeum</taxon>
    </lineage>
</organism>
<sequence>MRRRRVAEQLLEVLMSSVNGNLVPPELGWELFGYFVEDELWRGKGFRVLLKACRICEPEKTRMALRGEFR</sequence>
<name>A0A7C4I3Y3_CALS0</name>
<protein>
    <submittedName>
        <fullName evidence="2">Uncharacterized protein</fullName>
    </submittedName>
</protein>
<dbReference type="EMBL" id="DTCM01000071">
    <property type="protein sequence ID" value="HGL41104.1"/>
    <property type="molecule type" value="Genomic_DNA"/>
</dbReference>
<gene>
    <name evidence="3" type="ORF">ENM30_04015</name>
    <name evidence="2" type="ORF">ENT82_06250</name>
    <name evidence="1" type="ORF">ENU43_05525</name>
</gene>